<reference evidence="2 3" key="2">
    <citation type="submission" date="2016-08" db="EMBL/GenBank/DDBJ databases">
        <title>Pervasive Adenine N6-methylation of Active Genes in Fungi.</title>
        <authorList>
            <consortium name="DOE Joint Genome Institute"/>
            <person name="Mondo S.J."/>
            <person name="Dannebaum R.O."/>
            <person name="Kuo R.C."/>
            <person name="Labutti K."/>
            <person name="Haridas S."/>
            <person name="Kuo A."/>
            <person name="Salamov A."/>
            <person name="Ahrendt S.R."/>
            <person name="Lipzen A."/>
            <person name="Sullivan W."/>
            <person name="Andreopoulos W.B."/>
            <person name="Clum A."/>
            <person name="Lindquist E."/>
            <person name="Daum C."/>
            <person name="Ramamoorthy G.K."/>
            <person name="Gryganskyi A."/>
            <person name="Culley D."/>
            <person name="Magnuson J.K."/>
            <person name="James T.Y."/>
            <person name="O'Malley M.A."/>
            <person name="Stajich J.E."/>
            <person name="Spatafora J.W."/>
            <person name="Visel A."/>
            <person name="Grigoriev I.V."/>
        </authorList>
    </citation>
    <scope>NUCLEOTIDE SEQUENCE [LARGE SCALE GENOMIC DNA]</scope>
    <source>
        <strain evidence="2 3">S4</strain>
    </source>
</reference>
<evidence type="ECO:0000313" key="2">
    <source>
        <dbReference type="EMBL" id="ORX79878.1"/>
    </source>
</evidence>
<keyword evidence="3" id="KW-1185">Reference proteome</keyword>
<keyword evidence="1" id="KW-0732">Signal</keyword>
<feature type="non-terminal residue" evidence="2">
    <location>
        <position position="210"/>
    </location>
</feature>
<dbReference type="EMBL" id="MCFG01000161">
    <property type="protein sequence ID" value="ORX79878.1"/>
    <property type="molecule type" value="Genomic_DNA"/>
</dbReference>
<reference evidence="2 3" key="1">
    <citation type="submission" date="2016-08" db="EMBL/GenBank/DDBJ databases">
        <title>A Parts List for Fungal Cellulosomes Revealed by Comparative Genomics.</title>
        <authorList>
            <consortium name="DOE Joint Genome Institute"/>
            <person name="Haitjema C.H."/>
            <person name="Gilmore S.P."/>
            <person name="Henske J.K."/>
            <person name="Solomon K.V."/>
            <person name="De Groot R."/>
            <person name="Kuo A."/>
            <person name="Mondo S.J."/>
            <person name="Salamov A.A."/>
            <person name="Labutti K."/>
            <person name="Zhao Z."/>
            <person name="Chiniquy J."/>
            <person name="Barry K."/>
            <person name="Brewer H.M."/>
            <person name="Purvine S.O."/>
            <person name="Wright A.T."/>
            <person name="Boxma B."/>
            <person name="Van Alen T."/>
            <person name="Hackstein J.H."/>
            <person name="Baker S.E."/>
            <person name="Grigoriev I.V."/>
            <person name="O'Malley M.A."/>
        </authorList>
    </citation>
    <scope>NUCLEOTIDE SEQUENCE [LARGE SCALE GENOMIC DNA]</scope>
    <source>
        <strain evidence="2 3">S4</strain>
    </source>
</reference>
<sequence length="210" mass="25272">MIIIQKLNIIFYVILLVINLFNRSEAKINNSLINFRYQFRTSKNEENKTNNNSRSNDLYETTDYIKIKRYNRPYIENDSIPLFNYKNEVMNHNVVNSVEHSNIIQPLKILEKRTNEKDKRKLNNFIINDELYYNQYFGSQLTEIEKYMYDIIVSQLKGVTLLSFIVNINIDDMFSIRSDSIVNIMERVFGAISMDHPDIWWITKYRIHYK</sequence>
<evidence type="ECO:0000256" key="1">
    <source>
        <dbReference type="SAM" id="SignalP"/>
    </source>
</evidence>
<accession>A0A1Y1X2L6</accession>
<dbReference type="Proteomes" id="UP000193944">
    <property type="component" value="Unassembled WGS sequence"/>
</dbReference>
<gene>
    <name evidence="2" type="ORF">BCR32DRAFT_246017</name>
</gene>
<proteinExistence type="predicted"/>
<dbReference type="AlphaFoldDB" id="A0A1Y1X2L6"/>
<dbReference type="OrthoDB" id="6129702at2759"/>
<feature type="chain" id="PRO_5013141451" evidence="1">
    <location>
        <begin position="27"/>
        <end position="210"/>
    </location>
</feature>
<protein>
    <submittedName>
        <fullName evidence="2">Uncharacterized protein</fullName>
    </submittedName>
</protein>
<organism evidence="2 3">
    <name type="scientific">Anaeromyces robustus</name>
    <dbReference type="NCBI Taxonomy" id="1754192"/>
    <lineage>
        <taxon>Eukaryota</taxon>
        <taxon>Fungi</taxon>
        <taxon>Fungi incertae sedis</taxon>
        <taxon>Chytridiomycota</taxon>
        <taxon>Chytridiomycota incertae sedis</taxon>
        <taxon>Neocallimastigomycetes</taxon>
        <taxon>Neocallimastigales</taxon>
        <taxon>Neocallimastigaceae</taxon>
        <taxon>Anaeromyces</taxon>
    </lineage>
</organism>
<name>A0A1Y1X2L6_9FUNG</name>
<comment type="caution">
    <text evidence="2">The sequence shown here is derived from an EMBL/GenBank/DDBJ whole genome shotgun (WGS) entry which is preliminary data.</text>
</comment>
<feature type="signal peptide" evidence="1">
    <location>
        <begin position="1"/>
        <end position="26"/>
    </location>
</feature>
<evidence type="ECO:0000313" key="3">
    <source>
        <dbReference type="Proteomes" id="UP000193944"/>
    </source>
</evidence>